<evidence type="ECO:0000313" key="12">
    <source>
        <dbReference type="Proteomes" id="UP000811899"/>
    </source>
</evidence>
<dbReference type="InterPro" id="IPR001789">
    <property type="entry name" value="Sig_transdc_resp-reg_receiver"/>
</dbReference>
<dbReference type="Pfam" id="PF02954">
    <property type="entry name" value="HTH_8"/>
    <property type="match status" value="1"/>
</dbReference>
<dbReference type="PROSITE" id="PS00676">
    <property type="entry name" value="SIGMA54_INTERACT_2"/>
    <property type="match status" value="1"/>
</dbReference>
<evidence type="ECO:0000256" key="5">
    <source>
        <dbReference type="ARBA" id="ARBA00023015"/>
    </source>
</evidence>
<comment type="caution">
    <text evidence="11">The sequence shown here is derived from an EMBL/GenBank/DDBJ whole genome shotgun (WGS) entry which is preliminary data.</text>
</comment>
<dbReference type="SUPFAM" id="SSF46689">
    <property type="entry name" value="Homeodomain-like"/>
    <property type="match status" value="1"/>
</dbReference>
<dbReference type="InterPro" id="IPR002197">
    <property type="entry name" value="HTH_Fis"/>
</dbReference>
<reference evidence="11 12" key="1">
    <citation type="submission" date="2021-05" db="EMBL/GenBank/DDBJ databases">
        <title>The draft genome of Geobacter pelophilus DSM 12255.</title>
        <authorList>
            <person name="Xu Z."/>
            <person name="Masuda Y."/>
            <person name="Itoh H."/>
            <person name="Senoo K."/>
        </authorList>
    </citation>
    <scope>NUCLEOTIDE SEQUENCE [LARGE SCALE GENOMIC DNA]</scope>
    <source>
        <strain evidence="11 12">DSM 12255</strain>
    </source>
</reference>
<evidence type="ECO:0000259" key="9">
    <source>
        <dbReference type="PROSITE" id="PS50045"/>
    </source>
</evidence>
<dbReference type="InterPro" id="IPR009057">
    <property type="entry name" value="Homeodomain-like_sf"/>
</dbReference>
<protein>
    <submittedName>
        <fullName evidence="11">Sigma-54 dependent transcriptional regulator</fullName>
    </submittedName>
</protein>
<dbReference type="InterPro" id="IPR058031">
    <property type="entry name" value="AAA_lid_NorR"/>
</dbReference>
<evidence type="ECO:0000313" key="11">
    <source>
        <dbReference type="EMBL" id="MBT0664556.1"/>
    </source>
</evidence>
<keyword evidence="3" id="KW-0067">ATP-binding</keyword>
<keyword evidence="5" id="KW-0805">Transcription regulation</keyword>
<dbReference type="PANTHER" id="PTHR32071">
    <property type="entry name" value="TRANSCRIPTIONAL REGULATORY PROTEIN"/>
    <property type="match status" value="1"/>
</dbReference>
<evidence type="ECO:0000256" key="8">
    <source>
        <dbReference type="PROSITE-ProRule" id="PRU00169"/>
    </source>
</evidence>
<dbReference type="FunFam" id="3.40.50.300:FF:000006">
    <property type="entry name" value="DNA-binding transcriptional regulator NtrC"/>
    <property type="match status" value="1"/>
</dbReference>
<dbReference type="GO" id="GO:0000160">
    <property type="term" value="P:phosphorelay signal transduction system"/>
    <property type="evidence" value="ECO:0007669"/>
    <property type="project" value="UniProtKB-KW"/>
</dbReference>
<dbReference type="InterPro" id="IPR025943">
    <property type="entry name" value="Sigma_54_int_dom_ATP-bd_2"/>
</dbReference>
<keyword evidence="12" id="KW-1185">Reference proteome</keyword>
<proteinExistence type="predicted"/>
<dbReference type="InterPro" id="IPR011006">
    <property type="entry name" value="CheY-like_superfamily"/>
</dbReference>
<keyword evidence="6" id="KW-0238">DNA-binding</keyword>
<dbReference type="Pfam" id="PF00158">
    <property type="entry name" value="Sigma54_activat"/>
    <property type="match status" value="1"/>
</dbReference>
<evidence type="ECO:0000256" key="7">
    <source>
        <dbReference type="ARBA" id="ARBA00023163"/>
    </source>
</evidence>
<keyword evidence="1 8" id="KW-0597">Phosphoprotein</keyword>
<feature type="modified residue" description="4-aspartylphosphate" evidence="8">
    <location>
        <position position="54"/>
    </location>
</feature>
<dbReference type="Gene3D" id="3.40.50.2300">
    <property type="match status" value="1"/>
</dbReference>
<dbReference type="PRINTS" id="PR01590">
    <property type="entry name" value="HTHFIS"/>
</dbReference>
<dbReference type="SUPFAM" id="SSF52172">
    <property type="entry name" value="CheY-like"/>
    <property type="match status" value="1"/>
</dbReference>
<keyword evidence="7" id="KW-0804">Transcription</keyword>
<dbReference type="PROSITE" id="PS50045">
    <property type="entry name" value="SIGMA54_INTERACT_4"/>
    <property type="match status" value="1"/>
</dbReference>
<dbReference type="RefSeq" id="WP_214171320.1">
    <property type="nucleotide sequence ID" value="NZ_JAHCVJ010000003.1"/>
</dbReference>
<organism evidence="11 12">
    <name type="scientific">Geoanaerobacter pelophilus</name>
    <dbReference type="NCBI Taxonomy" id="60036"/>
    <lineage>
        <taxon>Bacteria</taxon>
        <taxon>Pseudomonadati</taxon>
        <taxon>Thermodesulfobacteriota</taxon>
        <taxon>Desulfuromonadia</taxon>
        <taxon>Geobacterales</taxon>
        <taxon>Geobacteraceae</taxon>
        <taxon>Geoanaerobacter</taxon>
    </lineage>
</organism>
<dbReference type="SUPFAM" id="SSF52540">
    <property type="entry name" value="P-loop containing nucleoside triphosphate hydrolases"/>
    <property type="match status" value="1"/>
</dbReference>
<dbReference type="GO" id="GO:0006355">
    <property type="term" value="P:regulation of DNA-templated transcription"/>
    <property type="evidence" value="ECO:0007669"/>
    <property type="project" value="InterPro"/>
</dbReference>
<accession>A0AAW4LBI9</accession>
<evidence type="ECO:0000256" key="6">
    <source>
        <dbReference type="ARBA" id="ARBA00023125"/>
    </source>
</evidence>
<dbReference type="PROSITE" id="PS00688">
    <property type="entry name" value="SIGMA54_INTERACT_3"/>
    <property type="match status" value="1"/>
</dbReference>
<evidence type="ECO:0000256" key="2">
    <source>
        <dbReference type="ARBA" id="ARBA00022741"/>
    </source>
</evidence>
<dbReference type="InterPro" id="IPR002078">
    <property type="entry name" value="Sigma_54_int"/>
</dbReference>
<dbReference type="FunFam" id="3.40.50.2300:FF:000018">
    <property type="entry name" value="DNA-binding transcriptional regulator NtrC"/>
    <property type="match status" value="1"/>
</dbReference>
<sequence length="458" mass="51557">MEQSRVLVVDDELSMREFLAILLEREGYLAEQAGSAEEALKLLESGSFELVISDVSMPGLSGLELLERIKQLTPETAVLLITAYTTAEQAVEAMKLGAYDYIAKPFKVEEIKVLVRNALEKRMLQRENRLLRNEVQERFSFSGLIGKSPKMKAVYSLIEKVAASTATVLILGESGTGKELAARAIHYNGPRKEKRFVAVNCGAIPENLIESELFGHRKGAFTGAVVDRAGLFEQAEGGTLFLDEIGEVPLQLQAKLLRVLQEKEFRRIGDDADRKSDVRIIAASNRELEEQVKEGSFREDLYYRLDVVQVRMPSLRERPDDIPLLVEHFYRKFSEKPDIWNSIDNDALKVLITYPFPGNVRELENIVERCVVIGDSSITLDSLPAHVVNFQQSVTKAEKFSIPAEGVNLEAYLDGIEKRYLLQSLEQCGGVKKKAAELLGMTFRSFRYRLVKFGMDDE</sequence>
<dbReference type="Gene3D" id="1.10.10.60">
    <property type="entry name" value="Homeodomain-like"/>
    <property type="match status" value="1"/>
</dbReference>
<dbReference type="AlphaFoldDB" id="A0AAW4LBI9"/>
<dbReference type="Gene3D" id="3.40.50.300">
    <property type="entry name" value="P-loop containing nucleotide triphosphate hydrolases"/>
    <property type="match status" value="1"/>
</dbReference>
<dbReference type="InterPro" id="IPR027417">
    <property type="entry name" value="P-loop_NTPase"/>
</dbReference>
<dbReference type="Pfam" id="PF25601">
    <property type="entry name" value="AAA_lid_14"/>
    <property type="match status" value="1"/>
</dbReference>
<evidence type="ECO:0000256" key="3">
    <source>
        <dbReference type="ARBA" id="ARBA00022840"/>
    </source>
</evidence>
<dbReference type="SMART" id="SM00448">
    <property type="entry name" value="REC"/>
    <property type="match status" value="1"/>
</dbReference>
<dbReference type="InterPro" id="IPR025944">
    <property type="entry name" value="Sigma_54_int_dom_CS"/>
</dbReference>
<feature type="domain" description="Response regulatory" evidence="10">
    <location>
        <begin position="5"/>
        <end position="119"/>
    </location>
</feature>
<dbReference type="Proteomes" id="UP000811899">
    <property type="component" value="Unassembled WGS sequence"/>
</dbReference>
<dbReference type="CDD" id="cd00009">
    <property type="entry name" value="AAA"/>
    <property type="match status" value="1"/>
</dbReference>
<keyword evidence="4" id="KW-0902">Two-component regulatory system</keyword>
<dbReference type="EMBL" id="JAHCVJ010000003">
    <property type="protein sequence ID" value="MBT0664556.1"/>
    <property type="molecule type" value="Genomic_DNA"/>
</dbReference>
<feature type="domain" description="Sigma-54 factor interaction" evidence="9">
    <location>
        <begin position="144"/>
        <end position="372"/>
    </location>
</feature>
<dbReference type="SMART" id="SM00382">
    <property type="entry name" value="AAA"/>
    <property type="match status" value="1"/>
</dbReference>
<dbReference type="InterPro" id="IPR003593">
    <property type="entry name" value="AAA+_ATPase"/>
</dbReference>
<dbReference type="PANTHER" id="PTHR32071:SF113">
    <property type="entry name" value="ALGINATE BIOSYNTHESIS TRANSCRIPTIONAL REGULATORY PROTEIN ALGB"/>
    <property type="match status" value="1"/>
</dbReference>
<evidence type="ECO:0000256" key="1">
    <source>
        <dbReference type="ARBA" id="ARBA00022553"/>
    </source>
</evidence>
<gene>
    <name evidence="11" type="ORF">KI809_09620</name>
</gene>
<evidence type="ECO:0000256" key="4">
    <source>
        <dbReference type="ARBA" id="ARBA00023012"/>
    </source>
</evidence>
<keyword evidence="2" id="KW-0547">Nucleotide-binding</keyword>
<evidence type="ECO:0000259" key="10">
    <source>
        <dbReference type="PROSITE" id="PS50110"/>
    </source>
</evidence>
<dbReference type="PROSITE" id="PS50110">
    <property type="entry name" value="RESPONSE_REGULATORY"/>
    <property type="match status" value="1"/>
</dbReference>
<dbReference type="GO" id="GO:0005524">
    <property type="term" value="F:ATP binding"/>
    <property type="evidence" value="ECO:0007669"/>
    <property type="project" value="UniProtKB-KW"/>
</dbReference>
<dbReference type="Pfam" id="PF00072">
    <property type="entry name" value="Response_reg"/>
    <property type="match status" value="1"/>
</dbReference>
<dbReference type="GO" id="GO:0043565">
    <property type="term" value="F:sequence-specific DNA binding"/>
    <property type="evidence" value="ECO:0007669"/>
    <property type="project" value="InterPro"/>
</dbReference>
<dbReference type="Gene3D" id="1.10.8.60">
    <property type="match status" value="1"/>
</dbReference>
<name>A0AAW4LBI9_9BACT</name>